<dbReference type="SUPFAM" id="SSF53850">
    <property type="entry name" value="Periplasmic binding protein-like II"/>
    <property type="match status" value="1"/>
</dbReference>
<evidence type="ECO:0000256" key="1">
    <source>
        <dbReference type="ARBA" id="ARBA00009437"/>
    </source>
</evidence>
<protein>
    <submittedName>
        <fullName evidence="6">DNA-binding transcriptional LysR family regulator</fullName>
    </submittedName>
</protein>
<dbReference type="GO" id="GO:0032993">
    <property type="term" value="C:protein-DNA complex"/>
    <property type="evidence" value="ECO:0007669"/>
    <property type="project" value="TreeGrafter"/>
</dbReference>
<dbReference type="PRINTS" id="PR00039">
    <property type="entry name" value="HTHLYSR"/>
</dbReference>
<reference evidence="6 7" key="1">
    <citation type="submission" date="2020-08" db="EMBL/GenBank/DDBJ databases">
        <title>Sequencing the genomes of 1000 actinobacteria strains.</title>
        <authorList>
            <person name="Klenk H.-P."/>
        </authorList>
    </citation>
    <scope>NUCLEOTIDE SEQUENCE [LARGE SCALE GENOMIC DNA]</scope>
    <source>
        <strain evidence="6 7">DSM 45267</strain>
    </source>
</reference>
<keyword evidence="7" id="KW-1185">Reference proteome</keyword>
<comment type="similarity">
    <text evidence="1">Belongs to the LysR transcriptional regulatory family.</text>
</comment>
<keyword evidence="3 6" id="KW-0238">DNA-binding</keyword>
<evidence type="ECO:0000256" key="3">
    <source>
        <dbReference type="ARBA" id="ARBA00023125"/>
    </source>
</evidence>
<dbReference type="PANTHER" id="PTHR30346">
    <property type="entry name" value="TRANSCRIPTIONAL DUAL REGULATOR HCAR-RELATED"/>
    <property type="match status" value="1"/>
</dbReference>
<keyword evidence="2" id="KW-0805">Transcription regulation</keyword>
<feature type="domain" description="HTH lysR-type" evidence="5">
    <location>
        <begin position="3"/>
        <end position="60"/>
    </location>
</feature>
<dbReference type="EMBL" id="JACIBS010000001">
    <property type="protein sequence ID" value="MBB3661625.1"/>
    <property type="molecule type" value="Genomic_DNA"/>
</dbReference>
<comment type="caution">
    <text evidence="6">The sequence shown here is derived from an EMBL/GenBank/DDBJ whole genome shotgun (WGS) entry which is preliminary data.</text>
</comment>
<dbReference type="AlphaFoldDB" id="A0A839XNW8"/>
<organism evidence="6 7">
    <name type="scientific">Prauserella sediminis</name>
    <dbReference type="NCBI Taxonomy" id="577680"/>
    <lineage>
        <taxon>Bacteria</taxon>
        <taxon>Bacillati</taxon>
        <taxon>Actinomycetota</taxon>
        <taxon>Actinomycetes</taxon>
        <taxon>Pseudonocardiales</taxon>
        <taxon>Pseudonocardiaceae</taxon>
        <taxon>Prauserella</taxon>
        <taxon>Prauserella salsuginis group</taxon>
    </lineage>
</organism>
<dbReference type="Pfam" id="PF00126">
    <property type="entry name" value="HTH_1"/>
    <property type="match status" value="1"/>
</dbReference>
<dbReference type="PANTHER" id="PTHR30346:SF17">
    <property type="entry name" value="LYSR FAMILY TRANSCRIPTIONAL REGULATOR"/>
    <property type="match status" value="1"/>
</dbReference>
<evidence type="ECO:0000259" key="5">
    <source>
        <dbReference type="PROSITE" id="PS50931"/>
    </source>
</evidence>
<dbReference type="PROSITE" id="PS50931">
    <property type="entry name" value="HTH_LYSR"/>
    <property type="match status" value="1"/>
</dbReference>
<dbReference type="Gene3D" id="3.40.190.10">
    <property type="entry name" value="Periplasmic binding protein-like II"/>
    <property type="match status" value="2"/>
</dbReference>
<dbReference type="FunFam" id="1.10.10.10:FF:000001">
    <property type="entry name" value="LysR family transcriptional regulator"/>
    <property type="match status" value="1"/>
</dbReference>
<dbReference type="InterPro" id="IPR005119">
    <property type="entry name" value="LysR_subst-bd"/>
</dbReference>
<dbReference type="GO" id="GO:0003677">
    <property type="term" value="F:DNA binding"/>
    <property type="evidence" value="ECO:0007669"/>
    <property type="project" value="UniProtKB-KW"/>
</dbReference>
<keyword evidence="4" id="KW-0804">Transcription</keyword>
<dbReference type="GO" id="GO:0003700">
    <property type="term" value="F:DNA-binding transcription factor activity"/>
    <property type="evidence" value="ECO:0007669"/>
    <property type="project" value="InterPro"/>
</dbReference>
<evidence type="ECO:0000313" key="7">
    <source>
        <dbReference type="Proteomes" id="UP000564573"/>
    </source>
</evidence>
<dbReference type="InterPro" id="IPR036388">
    <property type="entry name" value="WH-like_DNA-bd_sf"/>
</dbReference>
<dbReference type="Pfam" id="PF03466">
    <property type="entry name" value="LysR_substrate"/>
    <property type="match status" value="1"/>
</dbReference>
<dbReference type="Proteomes" id="UP000564573">
    <property type="component" value="Unassembled WGS sequence"/>
</dbReference>
<dbReference type="Gene3D" id="1.10.10.10">
    <property type="entry name" value="Winged helix-like DNA-binding domain superfamily/Winged helix DNA-binding domain"/>
    <property type="match status" value="1"/>
</dbReference>
<sequence>MDVELRHLRAFVAVVHHRSYTRAAAELSVTQPVLSRTVQQLEAILQVRLLERSTRHVRVTSVGQQFLGHAERILGELGQALSAVGAQRTLRLGFSWLLPDPWAQNTAAAFENATGATVTVMRRDDPVAALHRADVDVAFVRGDPDLGGAAEVHLFDEDRVAVVSTRSSLADRQRLDWEEIPTWPLVVNTVSGTTGDWSWPDGERSVEIVTCTNYDEWLETVAADRGIGVVPVVAARRSNHSGVRFIPLTGAPPVPVRLAYVPATAGALIRHFVDAATGAA</sequence>
<evidence type="ECO:0000313" key="6">
    <source>
        <dbReference type="EMBL" id="MBB3661625.1"/>
    </source>
</evidence>
<gene>
    <name evidence="6" type="ORF">FB384_000529</name>
</gene>
<dbReference type="SUPFAM" id="SSF46785">
    <property type="entry name" value="Winged helix' DNA-binding domain"/>
    <property type="match status" value="1"/>
</dbReference>
<proteinExistence type="inferred from homology"/>
<name>A0A839XNW8_9PSEU</name>
<evidence type="ECO:0000256" key="2">
    <source>
        <dbReference type="ARBA" id="ARBA00023015"/>
    </source>
</evidence>
<evidence type="ECO:0000256" key="4">
    <source>
        <dbReference type="ARBA" id="ARBA00023163"/>
    </source>
</evidence>
<accession>A0A839XNW8</accession>
<dbReference type="InterPro" id="IPR000847">
    <property type="entry name" value="LysR_HTH_N"/>
</dbReference>
<dbReference type="InterPro" id="IPR036390">
    <property type="entry name" value="WH_DNA-bd_sf"/>
</dbReference>
<dbReference type="RefSeq" id="WP_183778829.1">
    <property type="nucleotide sequence ID" value="NZ_JACIBS010000001.1"/>
</dbReference>